<dbReference type="Pfam" id="PF11197">
    <property type="entry name" value="DUF2835"/>
    <property type="match status" value="1"/>
</dbReference>
<reference evidence="1 2" key="1">
    <citation type="submission" date="2018-07" db="EMBL/GenBank/DDBJ databases">
        <title>Genomic Encyclopedia of Type Strains, Phase IV (KMG-IV): sequencing the most valuable type-strain genomes for metagenomic binning, comparative biology and taxonomic classification.</title>
        <authorList>
            <person name="Goeker M."/>
        </authorList>
    </citation>
    <scope>NUCLEOTIDE SEQUENCE [LARGE SCALE GENOMIC DNA]</scope>
    <source>
        <strain evidence="1 2">DSM 14324</strain>
    </source>
</reference>
<keyword evidence="2" id="KW-1185">Reference proteome</keyword>
<dbReference type="InterPro" id="IPR021363">
    <property type="entry name" value="DUF2835"/>
</dbReference>
<organism evidence="1 2">
    <name type="scientific">Kushneria indalinina DSM 14324</name>
    <dbReference type="NCBI Taxonomy" id="1122140"/>
    <lineage>
        <taxon>Bacteria</taxon>
        <taxon>Pseudomonadati</taxon>
        <taxon>Pseudomonadota</taxon>
        <taxon>Gammaproteobacteria</taxon>
        <taxon>Oceanospirillales</taxon>
        <taxon>Halomonadaceae</taxon>
        <taxon>Kushneria</taxon>
    </lineage>
</organism>
<evidence type="ECO:0000313" key="1">
    <source>
        <dbReference type="EMBL" id="REC94813.1"/>
    </source>
</evidence>
<accession>A0A3D9DVL1</accession>
<proteinExistence type="predicted"/>
<comment type="caution">
    <text evidence="1">The sequence shown here is derived from an EMBL/GenBank/DDBJ whole genome shotgun (WGS) entry which is preliminary data.</text>
</comment>
<dbReference type="AlphaFoldDB" id="A0A3D9DVL1"/>
<protein>
    <submittedName>
        <fullName evidence="1">Uncharacterized protein DUF2835</fullName>
    </submittedName>
</protein>
<dbReference type="EMBL" id="QRDJ01000007">
    <property type="protein sequence ID" value="REC94813.1"/>
    <property type="molecule type" value="Genomic_DNA"/>
</dbReference>
<dbReference type="Proteomes" id="UP000256334">
    <property type="component" value="Unassembled WGS sequence"/>
</dbReference>
<sequence>MLSTRDDPCAVQETDVPSIDIALNISAEQCRAHYAGAADSIRTRTLDGRSVVLPSRVLHHIIGRDGVRGTYRVTFDDNGRFVSIRAL</sequence>
<evidence type="ECO:0000313" key="2">
    <source>
        <dbReference type="Proteomes" id="UP000256334"/>
    </source>
</evidence>
<gene>
    <name evidence="1" type="ORF">C8D72_1641</name>
</gene>
<name>A0A3D9DVL1_9GAMM</name>